<evidence type="ECO:0000313" key="4">
    <source>
        <dbReference type="Proteomes" id="UP000419743"/>
    </source>
</evidence>
<accession>A0A7M4DEE3</accession>
<feature type="domain" description="Xylose isomerase-like TIM barrel" evidence="2">
    <location>
        <begin position="44"/>
        <end position="275"/>
    </location>
</feature>
<dbReference type="Pfam" id="PF01261">
    <property type="entry name" value="AP_endonuc_2"/>
    <property type="match status" value="1"/>
</dbReference>
<dbReference type="GO" id="GO:0050114">
    <property type="term" value="F:myo-inosose-2 dehydratase activity"/>
    <property type="evidence" value="ECO:0007669"/>
    <property type="project" value="UniProtKB-EC"/>
</dbReference>
<gene>
    <name evidence="3" type="primary">iolE_1</name>
    <name evidence="3" type="ORF">HALOF300_00483</name>
</gene>
<evidence type="ECO:0000313" key="3">
    <source>
        <dbReference type="EMBL" id="VZO35257.1"/>
    </source>
</evidence>
<dbReference type="InterPro" id="IPR036237">
    <property type="entry name" value="Xyl_isomerase-like_sf"/>
</dbReference>
<evidence type="ECO:0000256" key="1">
    <source>
        <dbReference type="ARBA" id="ARBA00023277"/>
    </source>
</evidence>
<keyword evidence="4" id="KW-1185">Reference proteome</keyword>
<reference evidence="3 4" key="1">
    <citation type="submission" date="2019-11" db="EMBL/GenBank/DDBJ databases">
        <authorList>
            <person name="Criscuolo A."/>
        </authorList>
    </citation>
    <scope>NUCLEOTIDE SEQUENCE [LARGE SCALE GENOMIC DNA]</scope>
    <source>
        <strain evidence="3">CIP111667</strain>
    </source>
</reference>
<dbReference type="InterPro" id="IPR050312">
    <property type="entry name" value="IolE/XylAMocC-like"/>
</dbReference>
<comment type="caution">
    <text evidence="3">The sequence shown here is derived from an EMBL/GenBank/DDBJ whole genome shotgun (WGS) entry which is preliminary data.</text>
</comment>
<sequence>MTQHGHGAVAPAEHQAGVLSRDRVTWSVFAKPWADLSGAQLGSLVSDIGFAGVEIPVRPNSFVTPQRVEARLPEFVAQLNDSGVVPISVAADLTEPTFAACQASGVPTIRVMAPIEADGYIASVARFRAQLQQSARWARQYGVKVGVQPHHGRYVASTAQVLDLLDGLPHADFTLIWDAAHDALAGDDPTLTLEIAAPRLDIVNLKNAVYRQLPPEPGHESAGRTRTQWRSWFVEGADGLSDWSTVMTQLRARNYAGPVCLSAQYTEPDGPLTEVVARDLALARRLYESAAAPA</sequence>
<dbReference type="Proteomes" id="UP000419743">
    <property type="component" value="Unassembled WGS sequence"/>
</dbReference>
<dbReference type="SUPFAM" id="SSF51658">
    <property type="entry name" value="Xylose isomerase-like"/>
    <property type="match status" value="1"/>
</dbReference>
<dbReference type="PANTHER" id="PTHR12110">
    <property type="entry name" value="HYDROXYPYRUVATE ISOMERASE"/>
    <property type="match status" value="1"/>
</dbReference>
<dbReference type="Gene3D" id="3.20.20.150">
    <property type="entry name" value="Divalent-metal-dependent TIM barrel enzymes"/>
    <property type="match status" value="1"/>
</dbReference>
<dbReference type="EMBL" id="CACRYJ010000006">
    <property type="protein sequence ID" value="VZO35257.1"/>
    <property type="molecule type" value="Genomic_DNA"/>
</dbReference>
<keyword evidence="3" id="KW-0456">Lyase</keyword>
<dbReference type="RefSeq" id="WP_156739036.1">
    <property type="nucleotide sequence ID" value="NZ_CACRYJ010000006.1"/>
</dbReference>
<dbReference type="PANTHER" id="PTHR12110:SF41">
    <property type="entry name" value="INOSOSE DEHYDRATASE"/>
    <property type="match status" value="1"/>
</dbReference>
<dbReference type="EC" id="4.2.1.44" evidence="3"/>
<proteinExistence type="predicted"/>
<keyword evidence="1" id="KW-0119">Carbohydrate metabolism</keyword>
<name>A0A7M4DEE3_9MICO</name>
<protein>
    <submittedName>
        <fullName evidence="3">Inosose dehydratase</fullName>
        <ecNumber evidence="3">4.2.1.44</ecNumber>
    </submittedName>
</protein>
<dbReference type="AlphaFoldDB" id="A0A7M4DEE3"/>
<dbReference type="InterPro" id="IPR013022">
    <property type="entry name" value="Xyl_isomerase-like_TIM-brl"/>
</dbReference>
<evidence type="ECO:0000259" key="2">
    <source>
        <dbReference type="Pfam" id="PF01261"/>
    </source>
</evidence>
<organism evidence="3 4">
    <name type="scientific">Occultella aeris</name>
    <dbReference type="NCBI Taxonomy" id="2761496"/>
    <lineage>
        <taxon>Bacteria</taxon>
        <taxon>Bacillati</taxon>
        <taxon>Actinomycetota</taxon>
        <taxon>Actinomycetes</taxon>
        <taxon>Micrococcales</taxon>
        <taxon>Ruaniaceae</taxon>
        <taxon>Occultella</taxon>
    </lineage>
</organism>